<accession>A0A426YFW6</accession>
<organism evidence="1 2">
    <name type="scientific">Ensete ventricosum</name>
    <name type="common">Abyssinian banana</name>
    <name type="synonym">Musa ensete</name>
    <dbReference type="NCBI Taxonomy" id="4639"/>
    <lineage>
        <taxon>Eukaryota</taxon>
        <taxon>Viridiplantae</taxon>
        <taxon>Streptophyta</taxon>
        <taxon>Embryophyta</taxon>
        <taxon>Tracheophyta</taxon>
        <taxon>Spermatophyta</taxon>
        <taxon>Magnoliopsida</taxon>
        <taxon>Liliopsida</taxon>
        <taxon>Zingiberales</taxon>
        <taxon>Musaceae</taxon>
        <taxon>Ensete</taxon>
    </lineage>
</organism>
<evidence type="ECO:0000313" key="2">
    <source>
        <dbReference type="Proteomes" id="UP000287651"/>
    </source>
</evidence>
<evidence type="ECO:0000313" key="1">
    <source>
        <dbReference type="EMBL" id="RRT50628.1"/>
    </source>
</evidence>
<dbReference type="Proteomes" id="UP000287651">
    <property type="component" value="Unassembled WGS sequence"/>
</dbReference>
<reference evidence="1 2" key="1">
    <citation type="journal article" date="2014" name="Agronomy (Basel)">
        <title>A Draft Genome Sequence for Ensete ventricosum, the Drought-Tolerant Tree Against Hunger.</title>
        <authorList>
            <person name="Harrison J."/>
            <person name="Moore K.A."/>
            <person name="Paszkiewicz K."/>
            <person name="Jones T."/>
            <person name="Grant M."/>
            <person name="Ambacheew D."/>
            <person name="Muzemil S."/>
            <person name="Studholme D.J."/>
        </authorList>
    </citation>
    <scope>NUCLEOTIDE SEQUENCE [LARGE SCALE GENOMIC DNA]</scope>
</reference>
<name>A0A426YFW6_ENSVE</name>
<dbReference type="AlphaFoldDB" id="A0A426YFW6"/>
<proteinExistence type="predicted"/>
<protein>
    <submittedName>
        <fullName evidence="1">Uncharacterized protein</fullName>
    </submittedName>
</protein>
<sequence length="53" mass="5891">MALPQPNTGIFVGLNKGHIVTEREFSPPDLPAEKVYECEIPENGFLFNFLVGN</sequence>
<comment type="caution">
    <text evidence="1">The sequence shown here is derived from an EMBL/GenBank/DDBJ whole genome shotgun (WGS) entry which is preliminary data.</text>
</comment>
<gene>
    <name evidence="1" type="ORF">B296_00013798</name>
</gene>
<dbReference type="EMBL" id="AMZH03012661">
    <property type="protein sequence ID" value="RRT50628.1"/>
    <property type="molecule type" value="Genomic_DNA"/>
</dbReference>